<dbReference type="GO" id="GO:0005737">
    <property type="term" value="C:cytoplasm"/>
    <property type="evidence" value="ECO:0007669"/>
    <property type="project" value="TreeGrafter"/>
</dbReference>
<dbReference type="GO" id="GO:0006044">
    <property type="term" value="P:N-acetylglucosamine metabolic process"/>
    <property type="evidence" value="ECO:0007669"/>
    <property type="project" value="TreeGrafter"/>
</dbReference>
<sequence>MSFCSRRRTTVYSPKPEQRFGFCRAAATRKLPVGLNFFSPTVRKRVHIPYSQHPVARASLTTAGVSTVVGTRLWGRSPDGNNETSGSVRMASQTYSIEAPCTKELGDISRAKGNPIPFWNVNVPASLQTKECPEFLQYAFDNAKDRAILSTPDARYQRQSWQEVQDLIKTNRLDLFQRVPTDLRRYREFTTKLAKDYGSVMAFVMQERLRWRDLKPEGRPFEYLEDYKILHNDWPYGVDPRIVHLVVWTKFDLPSDPVTDDLTPQTRHLINSFVDQLFVRKCGSENVIWFKNWGSLKSIHAVEHFHVMLFNPDKSFIDEITHGDVPLAEKIRNSEAT</sequence>
<dbReference type="Pfam" id="PF12239">
    <property type="entry name" value="DUF3605"/>
    <property type="match status" value="1"/>
</dbReference>
<comment type="caution">
    <text evidence="1">The sequence shown here is derived from an EMBL/GenBank/DDBJ whole genome shotgun (WGS) entry which is preliminary data.</text>
</comment>
<dbReference type="AlphaFoldDB" id="A0A3M7BZ99"/>
<evidence type="ECO:0000313" key="2">
    <source>
        <dbReference type="Proteomes" id="UP000270230"/>
    </source>
</evidence>
<dbReference type="Proteomes" id="UP000270230">
    <property type="component" value="Unassembled WGS sequence"/>
</dbReference>
<protein>
    <recommendedName>
        <fullName evidence="3">N-acetylglucosamine-induced protein 1</fullName>
    </recommendedName>
</protein>
<evidence type="ECO:0008006" key="3">
    <source>
        <dbReference type="Google" id="ProtNLM"/>
    </source>
</evidence>
<dbReference type="PANTHER" id="PTHR35020">
    <property type="entry name" value="N-ACETYLGLUCOSAMINE-INDUCED PROTEIN 1"/>
    <property type="match status" value="1"/>
</dbReference>
<reference evidence="1 2" key="1">
    <citation type="journal article" date="2018" name="BMC Genomics">
        <title>Genomic evidence for intraspecific hybridization in a clonal and extremely halotolerant yeast.</title>
        <authorList>
            <person name="Gostincar C."/>
            <person name="Stajich J.E."/>
            <person name="Zupancic J."/>
            <person name="Zalar P."/>
            <person name="Gunde-Cimerman N."/>
        </authorList>
    </citation>
    <scope>NUCLEOTIDE SEQUENCE [LARGE SCALE GENOMIC DNA]</scope>
    <source>
        <strain evidence="1 2">EXF-151</strain>
    </source>
</reference>
<dbReference type="InterPro" id="IPR022036">
    <property type="entry name" value="DUF3605"/>
</dbReference>
<dbReference type="VEuPathDB" id="FungiDB:BTJ68_03935"/>
<gene>
    <name evidence="1" type="ORF">D0865_10278</name>
</gene>
<name>A0A3M7BZ99_HORWE</name>
<dbReference type="EMBL" id="QWIN01000999">
    <property type="protein sequence ID" value="RMY44876.1"/>
    <property type="molecule type" value="Genomic_DNA"/>
</dbReference>
<dbReference type="OrthoDB" id="10053431at2759"/>
<evidence type="ECO:0000313" key="1">
    <source>
        <dbReference type="EMBL" id="RMY44876.1"/>
    </source>
</evidence>
<organism evidence="1 2">
    <name type="scientific">Hortaea werneckii</name>
    <name type="common">Black yeast</name>
    <name type="synonym">Cladosporium werneckii</name>
    <dbReference type="NCBI Taxonomy" id="91943"/>
    <lineage>
        <taxon>Eukaryota</taxon>
        <taxon>Fungi</taxon>
        <taxon>Dikarya</taxon>
        <taxon>Ascomycota</taxon>
        <taxon>Pezizomycotina</taxon>
        <taxon>Dothideomycetes</taxon>
        <taxon>Dothideomycetidae</taxon>
        <taxon>Mycosphaerellales</taxon>
        <taxon>Teratosphaeriaceae</taxon>
        <taxon>Hortaea</taxon>
    </lineage>
</organism>
<accession>A0A3M7BZ99</accession>
<dbReference type="PANTHER" id="PTHR35020:SF4">
    <property type="entry name" value="N-ACETYLGLUCOSAMINE-INDUCED PROTEIN 1"/>
    <property type="match status" value="1"/>
</dbReference>
<proteinExistence type="predicted"/>